<dbReference type="EMBL" id="FXXQ01000006">
    <property type="protein sequence ID" value="SMX23985.1"/>
    <property type="molecule type" value="Genomic_DNA"/>
</dbReference>
<dbReference type="GO" id="GO:0003677">
    <property type="term" value="F:DNA binding"/>
    <property type="evidence" value="ECO:0007669"/>
    <property type="project" value="UniProtKB-KW"/>
</dbReference>
<keyword evidence="2" id="KW-0238">DNA-binding</keyword>
<proteinExistence type="predicted"/>
<organism evidence="5 6">
    <name type="scientific">Boseongicola aestuarii</name>
    <dbReference type="NCBI Taxonomy" id="1470561"/>
    <lineage>
        <taxon>Bacteria</taxon>
        <taxon>Pseudomonadati</taxon>
        <taxon>Pseudomonadota</taxon>
        <taxon>Alphaproteobacteria</taxon>
        <taxon>Rhodobacterales</taxon>
        <taxon>Paracoccaceae</taxon>
        <taxon>Boseongicola</taxon>
    </lineage>
</organism>
<dbReference type="SMART" id="SM00345">
    <property type="entry name" value="HTH_GNTR"/>
    <property type="match status" value="1"/>
</dbReference>
<evidence type="ECO:0000313" key="6">
    <source>
        <dbReference type="Proteomes" id="UP000201838"/>
    </source>
</evidence>
<keyword evidence="6" id="KW-1185">Reference proteome</keyword>
<dbReference type="InterPro" id="IPR036388">
    <property type="entry name" value="WH-like_DNA-bd_sf"/>
</dbReference>
<evidence type="ECO:0000313" key="5">
    <source>
        <dbReference type="EMBL" id="SMX23985.1"/>
    </source>
</evidence>
<dbReference type="SMART" id="SM00895">
    <property type="entry name" value="FCD"/>
    <property type="match status" value="1"/>
</dbReference>
<dbReference type="Pfam" id="PF00392">
    <property type="entry name" value="GntR"/>
    <property type="match status" value="1"/>
</dbReference>
<evidence type="ECO:0000256" key="2">
    <source>
        <dbReference type="ARBA" id="ARBA00023125"/>
    </source>
</evidence>
<dbReference type="InterPro" id="IPR008920">
    <property type="entry name" value="TF_FadR/GntR_C"/>
</dbReference>
<dbReference type="Proteomes" id="UP000201838">
    <property type="component" value="Unassembled WGS sequence"/>
</dbReference>
<dbReference type="InterPro" id="IPR011711">
    <property type="entry name" value="GntR_C"/>
</dbReference>
<dbReference type="PRINTS" id="PR00035">
    <property type="entry name" value="HTHGNTR"/>
</dbReference>
<dbReference type="GO" id="GO:0003700">
    <property type="term" value="F:DNA-binding transcription factor activity"/>
    <property type="evidence" value="ECO:0007669"/>
    <property type="project" value="InterPro"/>
</dbReference>
<dbReference type="PANTHER" id="PTHR43537:SF43">
    <property type="entry name" value="GNTR-FAMILY TRANSCRIPTIONAL REGULATOR"/>
    <property type="match status" value="1"/>
</dbReference>
<gene>
    <name evidence="5" type="primary">lldR_2</name>
    <name evidence="5" type="ORF">BOA8489_02099</name>
</gene>
<keyword evidence="1" id="KW-0805">Transcription regulation</keyword>
<dbReference type="SUPFAM" id="SSF48008">
    <property type="entry name" value="GntR ligand-binding domain-like"/>
    <property type="match status" value="1"/>
</dbReference>
<feature type="domain" description="HTH gntR-type" evidence="4">
    <location>
        <begin position="29"/>
        <end position="97"/>
    </location>
</feature>
<dbReference type="PROSITE" id="PS50949">
    <property type="entry name" value="HTH_GNTR"/>
    <property type="match status" value="1"/>
</dbReference>
<dbReference type="Gene3D" id="1.10.10.10">
    <property type="entry name" value="Winged helix-like DNA-binding domain superfamily/Winged helix DNA-binding domain"/>
    <property type="match status" value="1"/>
</dbReference>
<dbReference type="Pfam" id="PF07729">
    <property type="entry name" value="FCD"/>
    <property type="match status" value="1"/>
</dbReference>
<sequence length="259" mass="28108">MGEAFAAMVIAQNAKEPDVSAIGGTLARASISEQVSNRILAMIKSGNLKAGDKMPTEQQMCVALGISRPPLREALKALTLMGILESRQGGRYTVTDLSPTRLVTPFNVLLSVSDDDIHTQFEARAVVELELVRFCAERASDEQCERIKSLGVDGRGFTEDPIGFRLLDAEYHQAINAGANNQILSTISEGLYNVAIDARRIASATPGVIEISVDQHCRVAEAIAMRDAKTAVAQYREHLDHVLATTLRAIHELPEQKDG</sequence>
<dbReference type="AlphaFoldDB" id="A0A238J1D6"/>
<dbReference type="InterPro" id="IPR036390">
    <property type="entry name" value="WH_DNA-bd_sf"/>
</dbReference>
<evidence type="ECO:0000256" key="1">
    <source>
        <dbReference type="ARBA" id="ARBA00023015"/>
    </source>
</evidence>
<dbReference type="PANTHER" id="PTHR43537">
    <property type="entry name" value="TRANSCRIPTIONAL REGULATOR, GNTR FAMILY"/>
    <property type="match status" value="1"/>
</dbReference>
<accession>A0A238J1D6</accession>
<evidence type="ECO:0000256" key="3">
    <source>
        <dbReference type="ARBA" id="ARBA00023163"/>
    </source>
</evidence>
<dbReference type="SUPFAM" id="SSF46785">
    <property type="entry name" value="Winged helix' DNA-binding domain"/>
    <property type="match status" value="1"/>
</dbReference>
<evidence type="ECO:0000259" key="4">
    <source>
        <dbReference type="PROSITE" id="PS50949"/>
    </source>
</evidence>
<dbReference type="Gene3D" id="1.20.120.530">
    <property type="entry name" value="GntR ligand-binding domain-like"/>
    <property type="match status" value="1"/>
</dbReference>
<name>A0A238J1D6_9RHOB</name>
<protein>
    <submittedName>
        <fullName evidence="5">Putative L-lactate dehydrogenase operon regulatory protein</fullName>
    </submittedName>
</protein>
<dbReference type="InterPro" id="IPR000524">
    <property type="entry name" value="Tscrpt_reg_HTH_GntR"/>
</dbReference>
<reference evidence="5 6" key="1">
    <citation type="submission" date="2017-05" db="EMBL/GenBank/DDBJ databases">
        <authorList>
            <person name="Song R."/>
            <person name="Chenine A.L."/>
            <person name="Ruprecht R.M."/>
        </authorList>
    </citation>
    <scope>NUCLEOTIDE SEQUENCE [LARGE SCALE GENOMIC DNA]</scope>
    <source>
        <strain evidence="5 6">CECT 8489</strain>
    </source>
</reference>
<keyword evidence="3" id="KW-0804">Transcription</keyword>
<dbReference type="CDD" id="cd07377">
    <property type="entry name" value="WHTH_GntR"/>
    <property type="match status" value="1"/>
</dbReference>